<organism evidence="3 4">
    <name type="scientific">Gordonia rhizosphera NBRC 16068</name>
    <dbReference type="NCBI Taxonomy" id="1108045"/>
    <lineage>
        <taxon>Bacteria</taxon>
        <taxon>Bacillati</taxon>
        <taxon>Actinomycetota</taxon>
        <taxon>Actinomycetes</taxon>
        <taxon>Mycobacteriales</taxon>
        <taxon>Gordoniaceae</taxon>
        <taxon>Gordonia</taxon>
    </lineage>
</organism>
<protein>
    <submittedName>
        <fullName evidence="3">Putative transposase</fullName>
    </submittedName>
</protein>
<dbReference type="STRING" id="1108045.GORHZ_244_00070"/>
<dbReference type="eggNOG" id="COG5421">
    <property type="taxonomic scope" value="Bacteria"/>
</dbReference>
<accession>K6W3L9</accession>
<feature type="compositionally biased region" description="Basic and acidic residues" evidence="1">
    <location>
        <begin position="275"/>
        <end position="286"/>
    </location>
</feature>
<dbReference type="SUPFAM" id="SSF53098">
    <property type="entry name" value="Ribonuclease H-like"/>
    <property type="match status" value="1"/>
</dbReference>
<evidence type="ECO:0000256" key="1">
    <source>
        <dbReference type="SAM" id="MobiDB-lite"/>
    </source>
</evidence>
<sequence length="286" mass="32304">MQLEAFEGNKAETATMMPTLRAFMKAHQLDDITVVADAGMISAANKQAIESAGLSFILGEKIPTIPYLISQWHKDNPDSTPPDGLILTQRYPANAKTSYRRDQVVYYAYSADRARRSLRGIDEQIGKAEKAVAGTIPVKRNRFVSLKGADKSVNRELEAKARMLAGLKVYATNISSPTAEFVIGTYHNLWKIEQGFRMSKHDLAARPIYHRTRESIEAHLTIVFAALGRHADHRGPLGLVDQKVRHHRPPLPHHHHRGRRPHHHRRRPATRRPARSPDRDQRAALI</sequence>
<dbReference type="Proteomes" id="UP000008363">
    <property type="component" value="Unassembled WGS sequence"/>
</dbReference>
<evidence type="ECO:0000313" key="3">
    <source>
        <dbReference type="EMBL" id="GAB93755.1"/>
    </source>
</evidence>
<dbReference type="GO" id="GO:0006313">
    <property type="term" value="P:DNA transposition"/>
    <property type="evidence" value="ECO:0007669"/>
    <property type="project" value="InterPro"/>
</dbReference>
<comment type="caution">
    <text evidence="3">The sequence shown here is derived from an EMBL/GenBank/DDBJ whole genome shotgun (WGS) entry which is preliminary data.</text>
</comment>
<dbReference type="AlphaFoldDB" id="K6W3L9"/>
<gene>
    <name evidence="3" type="ORF">GORHZ_244_00070</name>
</gene>
<feature type="compositionally biased region" description="Basic residues" evidence="1">
    <location>
        <begin position="246"/>
        <end position="274"/>
    </location>
</feature>
<keyword evidence="4" id="KW-1185">Reference proteome</keyword>
<dbReference type="Pfam" id="PF01609">
    <property type="entry name" value="DDE_Tnp_1"/>
    <property type="match status" value="1"/>
</dbReference>
<dbReference type="InterPro" id="IPR012337">
    <property type="entry name" value="RNaseH-like_sf"/>
</dbReference>
<name>K6W3L9_9ACTN</name>
<evidence type="ECO:0000259" key="2">
    <source>
        <dbReference type="Pfam" id="PF01609"/>
    </source>
</evidence>
<feature type="region of interest" description="Disordered" evidence="1">
    <location>
        <begin position="246"/>
        <end position="286"/>
    </location>
</feature>
<proteinExistence type="predicted"/>
<evidence type="ECO:0000313" key="4">
    <source>
        <dbReference type="Proteomes" id="UP000008363"/>
    </source>
</evidence>
<dbReference type="GO" id="GO:0004803">
    <property type="term" value="F:transposase activity"/>
    <property type="evidence" value="ECO:0007669"/>
    <property type="project" value="InterPro"/>
</dbReference>
<dbReference type="GO" id="GO:0003677">
    <property type="term" value="F:DNA binding"/>
    <property type="evidence" value="ECO:0007669"/>
    <property type="project" value="InterPro"/>
</dbReference>
<dbReference type="EMBL" id="BAHC01000244">
    <property type="protein sequence ID" value="GAB93755.1"/>
    <property type="molecule type" value="Genomic_DNA"/>
</dbReference>
<reference evidence="3 4" key="1">
    <citation type="submission" date="2012-08" db="EMBL/GenBank/DDBJ databases">
        <title>Whole genome shotgun sequence of Gordonia rhizosphera NBRC 16068.</title>
        <authorList>
            <person name="Takarada H."/>
            <person name="Isaki S."/>
            <person name="Hosoyama A."/>
            <person name="Tsuchikane K."/>
            <person name="Katsumata H."/>
            <person name="Baba S."/>
            <person name="Ohji S."/>
            <person name="Yamazaki S."/>
            <person name="Fujita N."/>
        </authorList>
    </citation>
    <scope>NUCLEOTIDE SEQUENCE [LARGE SCALE GENOMIC DNA]</scope>
    <source>
        <strain evidence="3 4">NBRC 16068</strain>
    </source>
</reference>
<feature type="domain" description="Transposase IS4-like" evidence="2">
    <location>
        <begin position="7"/>
        <end position="227"/>
    </location>
</feature>
<dbReference type="InterPro" id="IPR002559">
    <property type="entry name" value="Transposase_11"/>
</dbReference>